<organism evidence="3 4">
    <name type="scientific">Spirulina subsalsa FACHB-351</name>
    <dbReference type="NCBI Taxonomy" id="234711"/>
    <lineage>
        <taxon>Bacteria</taxon>
        <taxon>Bacillati</taxon>
        <taxon>Cyanobacteriota</taxon>
        <taxon>Cyanophyceae</taxon>
        <taxon>Spirulinales</taxon>
        <taxon>Spirulinaceae</taxon>
        <taxon>Spirulina</taxon>
    </lineage>
</organism>
<dbReference type="EMBL" id="JAIHOM010000016">
    <property type="protein sequence ID" value="MCW6035557.1"/>
    <property type="molecule type" value="Genomic_DNA"/>
</dbReference>
<evidence type="ECO:0000313" key="4">
    <source>
        <dbReference type="Proteomes" id="UP001526426"/>
    </source>
</evidence>
<keyword evidence="2" id="KW-1133">Transmembrane helix</keyword>
<reference evidence="3 4" key="1">
    <citation type="submission" date="2021-08" db="EMBL/GenBank/DDBJ databases">
        <title>Draft genome sequence of Spirulina subsalsa with high tolerance to salinity and hype-accumulation of phycocyanin.</title>
        <authorList>
            <person name="Pei H."/>
            <person name="Jiang L."/>
        </authorList>
    </citation>
    <scope>NUCLEOTIDE SEQUENCE [LARGE SCALE GENOMIC DNA]</scope>
    <source>
        <strain evidence="3 4">FACHB-351</strain>
    </source>
</reference>
<protein>
    <submittedName>
        <fullName evidence="3">Uncharacterized protein</fullName>
    </submittedName>
</protein>
<feature type="compositionally biased region" description="Basic and acidic residues" evidence="1">
    <location>
        <begin position="310"/>
        <end position="337"/>
    </location>
</feature>
<feature type="transmembrane region" description="Helical" evidence="2">
    <location>
        <begin position="60"/>
        <end position="81"/>
    </location>
</feature>
<accession>A0ABT3L225</accession>
<keyword evidence="2" id="KW-0472">Membrane</keyword>
<gene>
    <name evidence="3" type="ORF">K4A83_04610</name>
</gene>
<evidence type="ECO:0000256" key="2">
    <source>
        <dbReference type="SAM" id="Phobius"/>
    </source>
</evidence>
<feature type="compositionally biased region" description="Basic and acidic residues" evidence="1">
    <location>
        <begin position="369"/>
        <end position="381"/>
    </location>
</feature>
<evidence type="ECO:0000256" key="1">
    <source>
        <dbReference type="SAM" id="MobiDB-lite"/>
    </source>
</evidence>
<feature type="transmembrane region" description="Helical" evidence="2">
    <location>
        <begin position="33"/>
        <end position="54"/>
    </location>
</feature>
<keyword evidence="4" id="KW-1185">Reference proteome</keyword>
<comment type="caution">
    <text evidence="3">The sequence shown here is derived from an EMBL/GenBank/DDBJ whole genome shotgun (WGS) entry which is preliminary data.</text>
</comment>
<name>A0ABT3L225_9CYAN</name>
<evidence type="ECO:0000313" key="3">
    <source>
        <dbReference type="EMBL" id="MCW6035557.1"/>
    </source>
</evidence>
<keyword evidence="2" id="KW-0812">Transmembrane</keyword>
<dbReference type="Proteomes" id="UP001526426">
    <property type="component" value="Unassembled WGS sequence"/>
</dbReference>
<proteinExistence type="predicted"/>
<sequence>MLIPLTREKFEQLVPAVATGAQYAAIWGSWQNFLGRLLISAVGVIIIWLLYLVFGDLGGLKLLLTIIVGLYWLWSPVYFASVRNSKYRRFKYSGFWRGQVLDVFISDDVVSEAESFNQRGDLVIVENRERRINLEIGDSTGFRTIVKAPLRRTHKLLKPGQQVECLVMSNQPDLSRIQEVSDVYIPSQNLWVGEYPCIRRDFFVDMSEDIRQNRGRPSQPIRTRQRPPEWEEEDYPPRPPQPIRTRQRPPEWEEEDYPPCPSQPIRTRQRPPEREQENYPPRPSQPIRTRQRPPEREQENYPPRRPPAPRSERESRAVPRRPPRPESRREDEFDPPPRTRSAPPPRPRDYPPPPAEDWDQEEDNTPMSDYRRDWEQEQRRG</sequence>
<feature type="region of interest" description="Disordered" evidence="1">
    <location>
        <begin position="210"/>
        <end position="381"/>
    </location>
</feature>
<feature type="compositionally biased region" description="Pro residues" evidence="1">
    <location>
        <begin position="338"/>
        <end position="355"/>
    </location>
</feature>
<dbReference type="RefSeq" id="WP_265263255.1">
    <property type="nucleotide sequence ID" value="NZ_JAIHOM010000016.1"/>
</dbReference>